<evidence type="ECO:0000313" key="2">
    <source>
        <dbReference type="Proteomes" id="UP001187531"/>
    </source>
</evidence>
<name>A0AA88HC94_ARTSF</name>
<organism evidence="1 2">
    <name type="scientific">Artemia franciscana</name>
    <name type="common">Brine shrimp</name>
    <name type="synonym">Artemia sanfranciscana</name>
    <dbReference type="NCBI Taxonomy" id="6661"/>
    <lineage>
        <taxon>Eukaryota</taxon>
        <taxon>Metazoa</taxon>
        <taxon>Ecdysozoa</taxon>
        <taxon>Arthropoda</taxon>
        <taxon>Crustacea</taxon>
        <taxon>Branchiopoda</taxon>
        <taxon>Anostraca</taxon>
        <taxon>Artemiidae</taxon>
        <taxon>Artemia</taxon>
    </lineage>
</organism>
<reference evidence="1" key="1">
    <citation type="submission" date="2023-07" db="EMBL/GenBank/DDBJ databases">
        <title>Chromosome-level genome assembly of Artemia franciscana.</title>
        <authorList>
            <person name="Jo E."/>
        </authorList>
    </citation>
    <scope>NUCLEOTIDE SEQUENCE</scope>
    <source>
        <tissue evidence="1">Whole body</tissue>
    </source>
</reference>
<evidence type="ECO:0000313" key="1">
    <source>
        <dbReference type="EMBL" id="KAK2709375.1"/>
    </source>
</evidence>
<sequence length="185" mass="20865">MRSLVAIDTPYLDPVYFFCAHSANDSMLHKVMFPQFSENVKKAAMDLQDGPLLAKHDRHMTANEKIAKELQWLMTDNYGEGKLVVMIRALHIEMTMDSVIGEVLSGIGWGQALIDIGVFPTGRCDTLEKGSNAKRSWYAYEVTVVALEELQGQAFCTLVEPDDDEMEDFISSAEERETIYPNFAF</sequence>
<proteinExistence type="predicted"/>
<accession>A0AA88HC94</accession>
<dbReference type="EMBL" id="JAVRJZ010000017">
    <property type="protein sequence ID" value="KAK2709375.1"/>
    <property type="molecule type" value="Genomic_DNA"/>
</dbReference>
<dbReference type="PANTHER" id="PTHR47018">
    <property type="entry name" value="CXC DOMAIN-CONTAINING PROTEIN-RELATED"/>
    <property type="match status" value="1"/>
</dbReference>
<dbReference type="PANTHER" id="PTHR47018:SF4">
    <property type="match status" value="1"/>
</dbReference>
<keyword evidence="2" id="KW-1185">Reference proteome</keyword>
<dbReference type="AlphaFoldDB" id="A0AA88HC94"/>
<protein>
    <submittedName>
        <fullName evidence="1">Uncharacterized protein</fullName>
    </submittedName>
</protein>
<comment type="caution">
    <text evidence="1">The sequence shown here is derived from an EMBL/GenBank/DDBJ whole genome shotgun (WGS) entry which is preliminary data.</text>
</comment>
<dbReference type="Proteomes" id="UP001187531">
    <property type="component" value="Unassembled WGS sequence"/>
</dbReference>
<gene>
    <name evidence="1" type="ORF">QYM36_013142</name>
</gene>